<dbReference type="GO" id="GO:0006325">
    <property type="term" value="P:chromatin organization"/>
    <property type="evidence" value="ECO:0007669"/>
    <property type="project" value="UniProtKB-KW"/>
</dbReference>
<evidence type="ECO:0000256" key="5">
    <source>
        <dbReference type="ARBA" id="ARBA00023204"/>
    </source>
</evidence>
<comment type="subcellular location">
    <subcellularLocation>
        <location evidence="1">Nucleus</location>
    </subcellularLocation>
</comment>
<feature type="compositionally biased region" description="Low complexity" evidence="9">
    <location>
        <begin position="1123"/>
        <end position="1138"/>
    </location>
</feature>
<dbReference type="GO" id="GO:0003682">
    <property type="term" value="F:chromatin binding"/>
    <property type="evidence" value="ECO:0007669"/>
    <property type="project" value="TreeGrafter"/>
</dbReference>
<comment type="caution">
    <text evidence="12">The sequence shown here is derived from an EMBL/GenBank/DDBJ whole genome shotgun (WGS) entry which is preliminary data.</text>
</comment>
<keyword evidence="6" id="KW-0539">Nucleus</keyword>
<evidence type="ECO:0000256" key="4">
    <source>
        <dbReference type="ARBA" id="ARBA00022853"/>
    </source>
</evidence>
<proteinExistence type="inferred from homology"/>
<dbReference type="Proteomes" id="UP000223968">
    <property type="component" value="Unassembled WGS sequence"/>
</dbReference>
<dbReference type="SMART" id="SM00573">
    <property type="entry name" value="HSA"/>
    <property type="match status" value="1"/>
</dbReference>
<evidence type="ECO:0000256" key="2">
    <source>
        <dbReference type="ARBA" id="ARBA00008913"/>
    </source>
</evidence>
<keyword evidence="4" id="KW-0156">Chromatin regulator</keyword>
<dbReference type="InterPro" id="IPR014012">
    <property type="entry name" value="HSA_dom"/>
</dbReference>
<feature type="domain" description="Myb-like" evidence="10">
    <location>
        <begin position="910"/>
        <end position="964"/>
    </location>
</feature>
<dbReference type="CDD" id="cd00167">
    <property type="entry name" value="SANT"/>
    <property type="match status" value="1"/>
</dbReference>
<sequence>MLRDELLQSKNDEIARCLLSRKRKLSELYFATVGFPGATDDSTQHNEYRRREQEFLDANDITKGRFYNENTLPRRPDIASPKPLTTDEKPDHGSLSAGLQHVKDGQKHIPDFPSGGIKGPSPELLSTGPHGDLKPKDILRPSDRPLDGIVESKAVQTAPGGLPLPPKTPSASHEAIREKEISSPASTQQTVAATVTPVTDVDMDEAPDNQGKADTGESPTAQNELPIDSRKTVAEIQDNATGASLSTLDIPEARHGKHTGNSPCLAADLSPKSTDQPLSPASSRGHPSSTTSVSEKTPTTSPAKEQHPVPQNEAPTPPKSRESVSGPTDAMDVPATRRAPVTPDEQLKFEAAQSSMQQAAVEQPVKNTPYGGPAFSSFQITPENSFSSKRSSEVAEPNLPQPPQSSIPAERRSTVNGPLRVDTSRTKADSLLKTEESRSAPTIVGQPEGVNGSPLPSASRKASTPSVPTQMHFQPERMTTRVSSGAIRHRSVSEILGETPKSADKAGSESPTGASETSQARSRLKDRKDSQKERSKLSTVVFPKQQSAEKNESLDLVRTPSGHARSPNEEKDYLYTLFQAKAHYPPRSMHLNSLLSTAHKTLTTANHFIEYQEQMDCRSLKRIYQLQHTNRWPLRQLQRSAEPDRSGTHWDILLDHMKWMRTDFREERKWKIAAAKRCADWCAEYVASDEEQRAELRIPARIPPVADKIEEDGNNKATPSRQDDRSDDVPQSQPTPDLVSSLEDDSVSEGFNDEIHPDMSDGVVPAAIFSLGSDEFSFGIERTPAFEKILEELPLYSPLKISPETNLPEFKRPPDSSWRKDLLPVSKYATGKIKFSNKEPPRKRSRYDYHDSDDDADVDPIDIPPEQTNVALFQPQNKHIRDRIHPGLVFRPPTEFPMPSLGFYECRQPSQWTYAEEDELKRIVKEYSFNWSLISACLSSQSLFTSGADRRTPWECFEKWVQLDGLPAEMSKTPYFKAYTSRVDSAQRTVLAAQQQALQQQQAQLQSQQQGNNPPPTPTALIRRRPTTPMRVERKRASRHLALLDGMRKLSKKRETLLQKQAHATQLAASRKLNEVNQPRPPISTPAEFSRLKHEREVKIQESQEQYKQAMMAQRMAMAQRVAQQQQAQQQQQQQHRQIPNQQPMLNGVPNRNTGSAPPNGVVQGMPAPAVGTGLPNGLPVNAAMAQARTHPGMQMPNGTPVGGMGNPGMGMKIMAQSGIPQAINGRPGIPPQASPDNARIMREANRVQEEQQRMVQSRQQQLQGQQQSFIPQGPHSSPNMNMGNMNPNPNNPTMLAFQAASGVNSPSFHAPSLAQGVSNASPRINHNNPLANAAGIPSLSSIQSTIQRNNPNMTPDQVNKLAAERHHHIQQQRMSQVAMNAAAGNMGSMQTSYQMHHDGNMHQLPHTSMPNGGPSIQTPQTQGYSPMMRVAQTGQPSRMGVNGSPAMNAIAMQQQNRNPPPQVHRSASGQGGPGPGQGQGQGPGSGKSPRPPQAQTASS</sequence>
<feature type="compositionally biased region" description="Polar residues" evidence="9">
    <location>
        <begin position="454"/>
        <end position="471"/>
    </location>
</feature>
<feature type="region of interest" description="Disordered" evidence="9">
    <location>
        <begin position="1001"/>
        <end position="1034"/>
    </location>
</feature>
<feature type="compositionally biased region" description="Basic and acidic residues" evidence="9">
    <location>
        <begin position="836"/>
        <end position="850"/>
    </location>
</feature>
<keyword evidence="13" id="KW-1185">Reference proteome</keyword>
<evidence type="ECO:0000256" key="1">
    <source>
        <dbReference type="ARBA" id="ARBA00004123"/>
    </source>
</evidence>
<dbReference type="GO" id="GO:0006281">
    <property type="term" value="P:DNA repair"/>
    <property type="evidence" value="ECO:0007669"/>
    <property type="project" value="UniProtKB-KW"/>
</dbReference>
<dbReference type="SMART" id="SM00717">
    <property type="entry name" value="SANT"/>
    <property type="match status" value="1"/>
</dbReference>
<evidence type="ECO:0000256" key="3">
    <source>
        <dbReference type="ARBA" id="ARBA00022763"/>
    </source>
</evidence>
<feature type="compositionally biased region" description="Low complexity" evidence="9">
    <location>
        <begin position="182"/>
        <end position="199"/>
    </location>
</feature>
<feature type="compositionally biased region" description="Polar residues" evidence="9">
    <location>
        <begin position="238"/>
        <end position="247"/>
    </location>
</feature>
<dbReference type="Pfam" id="PF07529">
    <property type="entry name" value="HSA"/>
    <property type="match status" value="1"/>
</dbReference>
<keyword evidence="5" id="KW-0234">DNA repair</keyword>
<evidence type="ECO:0000256" key="6">
    <source>
        <dbReference type="ARBA" id="ARBA00023242"/>
    </source>
</evidence>
<dbReference type="PANTHER" id="PTHR46459:SF1">
    <property type="entry name" value="E1A-BINDING PROTEIN P400"/>
    <property type="match status" value="1"/>
</dbReference>
<reference evidence="12 13" key="1">
    <citation type="submission" date="2017-10" db="EMBL/GenBank/DDBJ databases">
        <title>Comparative genomics in systemic dimorphic fungi from Ajellomycetaceae.</title>
        <authorList>
            <person name="Munoz J.F."/>
            <person name="Mcewen J.G."/>
            <person name="Clay O.K."/>
            <person name="Cuomo C.A."/>
        </authorList>
    </citation>
    <scope>NUCLEOTIDE SEQUENCE [LARGE SCALE GENOMIC DNA]</scope>
    <source>
        <strain evidence="12 13">UAMH5409</strain>
    </source>
</reference>
<evidence type="ECO:0000313" key="12">
    <source>
        <dbReference type="EMBL" id="PGH15705.1"/>
    </source>
</evidence>
<feature type="region of interest" description="Disordered" evidence="9">
    <location>
        <begin position="1123"/>
        <end position="1161"/>
    </location>
</feature>
<comment type="function">
    <text evidence="7">Component of the NuA4 histone acetyltransferase complex which is involved in transcriptional activation of selected genes principally by acetylation of nucleosomal histone H4 and H2A. The NuA4 complex is also involved in DNA repair.</text>
</comment>
<comment type="similarity">
    <text evidence="2">Belongs to the EAF1 family.</text>
</comment>
<feature type="region of interest" description="Disordered" evidence="9">
    <location>
        <begin position="67"/>
        <end position="471"/>
    </location>
</feature>
<gene>
    <name evidence="12" type="ORF">AJ79_02299</name>
</gene>
<keyword evidence="3" id="KW-0227">DNA damage</keyword>
<evidence type="ECO:0000256" key="7">
    <source>
        <dbReference type="ARBA" id="ARBA00025178"/>
    </source>
</evidence>
<dbReference type="EMBL" id="PDNB01000023">
    <property type="protein sequence ID" value="PGH15705.1"/>
    <property type="molecule type" value="Genomic_DNA"/>
</dbReference>
<dbReference type="GO" id="GO:0005634">
    <property type="term" value="C:nucleus"/>
    <property type="evidence" value="ECO:0007669"/>
    <property type="project" value="UniProtKB-SubCell"/>
</dbReference>
<feature type="compositionally biased region" description="Basic and acidic residues" evidence="9">
    <location>
        <begin position="101"/>
        <end position="110"/>
    </location>
</feature>
<protein>
    <recommendedName>
        <fullName evidence="8">Vacuolar import and degradation protein 21</fullName>
    </recommendedName>
</protein>
<feature type="region of interest" description="Disordered" evidence="9">
    <location>
        <begin position="1454"/>
        <end position="1500"/>
    </location>
</feature>
<dbReference type="GO" id="GO:0035267">
    <property type="term" value="C:NuA4 histone acetyltransferase complex"/>
    <property type="evidence" value="ECO:0007669"/>
    <property type="project" value="TreeGrafter"/>
</dbReference>
<dbReference type="OrthoDB" id="5364245at2759"/>
<feature type="compositionally biased region" description="Polar residues" evidence="9">
    <location>
        <begin position="509"/>
        <end position="521"/>
    </location>
</feature>
<feature type="compositionally biased region" description="Basic and acidic residues" evidence="9">
    <location>
        <begin position="526"/>
        <end position="536"/>
    </location>
</feature>
<dbReference type="PROSITE" id="PS50090">
    <property type="entry name" value="MYB_LIKE"/>
    <property type="match status" value="1"/>
</dbReference>
<feature type="compositionally biased region" description="Low complexity" evidence="9">
    <location>
        <begin position="1001"/>
        <end position="1010"/>
    </location>
</feature>
<dbReference type="Pfam" id="PF13921">
    <property type="entry name" value="Myb_DNA-bind_6"/>
    <property type="match status" value="1"/>
</dbReference>
<feature type="region of interest" description="Disordered" evidence="9">
    <location>
        <begin position="834"/>
        <end position="855"/>
    </location>
</feature>
<organism evidence="12 13">
    <name type="scientific">Helicocarpus griseus UAMH5409</name>
    <dbReference type="NCBI Taxonomy" id="1447875"/>
    <lineage>
        <taxon>Eukaryota</taxon>
        <taxon>Fungi</taxon>
        <taxon>Dikarya</taxon>
        <taxon>Ascomycota</taxon>
        <taxon>Pezizomycotina</taxon>
        <taxon>Eurotiomycetes</taxon>
        <taxon>Eurotiomycetidae</taxon>
        <taxon>Onygenales</taxon>
        <taxon>Ajellomycetaceae</taxon>
        <taxon>Helicocarpus</taxon>
    </lineage>
</organism>
<dbReference type="InterPro" id="IPR009057">
    <property type="entry name" value="Homeodomain-like_sf"/>
</dbReference>
<evidence type="ECO:0000259" key="10">
    <source>
        <dbReference type="PROSITE" id="PS50090"/>
    </source>
</evidence>
<accession>A0A2B7Y3C5</accession>
<evidence type="ECO:0000313" key="13">
    <source>
        <dbReference type="Proteomes" id="UP000223968"/>
    </source>
</evidence>
<evidence type="ECO:0000256" key="8">
    <source>
        <dbReference type="ARBA" id="ARBA00029670"/>
    </source>
</evidence>
<evidence type="ECO:0000259" key="11">
    <source>
        <dbReference type="PROSITE" id="PS51204"/>
    </source>
</evidence>
<feature type="compositionally biased region" description="Polar residues" evidence="9">
    <location>
        <begin position="376"/>
        <end position="389"/>
    </location>
</feature>
<feature type="region of interest" description="Disordered" evidence="9">
    <location>
        <begin position="492"/>
        <end position="568"/>
    </location>
</feature>
<feature type="compositionally biased region" description="Polar residues" evidence="9">
    <location>
        <begin position="271"/>
        <end position="303"/>
    </location>
</feature>
<dbReference type="SUPFAM" id="SSF46689">
    <property type="entry name" value="Homeodomain-like"/>
    <property type="match status" value="1"/>
</dbReference>
<dbReference type="PANTHER" id="PTHR46459">
    <property type="entry name" value="E1A-BINDING PROTEIN P400-RELATED"/>
    <property type="match status" value="1"/>
</dbReference>
<name>A0A2B7Y3C5_9EURO</name>
<feature type="compositionally biased region" description="Basic and acidic residues" evidence="9">
    <location>
        <begin position="131"/>
        <end position="146"/>
    </location>
</feature>
<feature type="compositionally biased region" description="Basic and acidic residues" evidence="9">
    <location>
        <begin position="422"/>
        <end position="438"/>
    </location>
</feature>
<feature type="compositionally biased region" description="Polar residues" evidence="9">
    <location>
        <begin position="1139"/>
        <end position="1157"/>
    </location>
</feature>
<dbReference type="STRING" id="1447875.A0A2B7Y3C5"/>
<feature type="region of interest" description="Disordered" evidence="9">
    <location>
        <begin position="697"/>
        <end position="757"/>
    </location>
</feature>
<dbReference type="InterPro" id="IPR001005">
    <property type="entry name" value="SANT/Myb"/>
</dbReference>
<dbReference type="Gene3D" id="1.10.10.60">
    <property type="entry name" value="Homeodomain-like"/>
    <property type="match status" value="1"/>
</dbReference>
<evidence type="ECO:0000256" key="9">
    <source>
        <dbReference type="SAM" id="MobiDB-lite"/>
    </source>
</evidence>
<feature type="compositionally biased region" description="Gly residues" evidence="9">
    <location>
        <begin position="1470"/>
        <end position="1486"/>
    </location>
</feature>
<dbReference type="PROSITE" id="PS51204">
    <property type="entry name" value="HSA"/>
    <property type="match status" value="1"/>
</dbReference>
<feature type="domain" description="HSA" evidence="11">
    <location>
        <begin position="637"/>
        <end position="718"/>
    </location>
</feature>